<dbReference type="OrthoDB" id="74705at2759"/>
<evidence type="ECO:0000256" key="3">
    <source>
        <dbReference type="ARBA" id="ARBA00022723"/>
    </source>
</evidence>
<dbReference type="AlphaFoldDB" id="A0A6A4VJY0"/>
<keyword evidence="3 6" id="KW-0479">Metal-binding</keyword>
<dbReference type="PROSITE" id="PS00126">
    <property type="entry name" value="PDEASE_I_1"/>
    <property type="match status" value="1"/>
</dbReference>
<accession>A0A6A4VJY0</accession>
<dbReference type="Gene3D" id="1.10.1300.10">
    <property type="entry name" value="3'5'-cyclic nucleotide phosphodiesterase, catalytic domain"/>
    <property type="match status" value="1"/>
</dbReference>
<dbReference type="PRINTS" id="PR00387">
    <property type="entry name" value="PDIESTERASE1"/>
</dbReference>
<dbReference type="InterPro" id="IPR003018">
    <property type="entry name" value="GAF"/>
</dbReference>
<evidence type="ECO:0000256" key="7">
    <source>
        <dbReference type="RuleBase" id="RU363067"/>
    </source>
</evidence>
<evidence type="ECO:0000256" key="5">
    <source>
        <dbReference type="PIRSR" id="PIRSR623088-1"/>
    </source>
</evidence>
<dbReference type="FunFam" id="3.30.450.40:FF:000032">
    <property type="entry name" value="Phosphodiesterase"/>
    <property type="match status" value="1"/>
</dbReference>
<dbReference type="SMART" id="SM00065">
    <property type="entry name" value="GAF"/>
    <property type="match status" value="2"/>
</dbReference>
<dbReference type="Proteomes" id="UP000440578">
    <property type="component" value="Unassembled WGS sequence"/>
</dbReference>
<sequence length="680" mass="76015">MRKASRQMIDAWLISHAITQSLQESCLHRHATSVPGSRVTSGSVTPVRKISAHEFERGGTLKAIVNTVGGSPTFLTAPTPESAAAAAAGRRQRCKPRSELQHLDEKVNGSHPGQPSVTEHGSNSQRSRGSGSSSHRARLSGSNTYRILDLRRMAPGEELVLELVKDICNDLDVCSLCHKILQSVSVLTRADRCSLFLVRGEKESGSRHLVAQDPRFNQEVDASTGYRTHSLLCMPIKDSNGEVLGVAQAVNKQGGGRFTAADELVFASYLQFCGIGLRNAQLYERSQLENKRNEVLLDLARIIFEEQSTIERVVQRILVHALSFLQCQRCQVMLVDESCQGTFSRVFDIQSSDLEESETRDQPHEGRFPVHVGISGRVATTGRTINLADVYQSELFDPSVDEGSPLKHQSILCLPIISPANRTIGVIQLVNKFDGLPFTKNDENFLEAFAIFCGIGVTNTHMFEKATTAVAKQKVTMEVLSYHATAPLEEALRLQESPIPSARCLKLDSFAFDDLKLSDDDTLRACMRMMLDCGLLERFRIDQTVFCRWLMSVKKNYRPVTYHNWRHAFNVCQMMYTILKKTQWWSRLGDLECFGLLIACLCHDLDHRGTTNSFQAKVSSPLAQLYSTSTMERHHFDRAVMIINTQGVQILNSLRPEEYSCLIKVVETAILSTDLAIYFK</sequence>
<evidence type="ECO:0000259" key="9">
    <source>
        <dbReference type="PROSITE" id="PS51845"/>
    </source>
</evidence>
<dbReference type="InterPro" id="IPR036971">
    <property type="entry name" value="PDEase_catalytic_dom_sf"/>
</dbReference>
<feature type="active site" description="Proton donor" evidence="5">
    <location>
        <position position="563"/>
    </location>
</feature>
<evidence type="ECO:0000313" key="10">
    <source>
        <dbReference type="EMBL" id="KAF0289691.1"/>
    </source>
</evidence>
<feature type="compositionally biased region" description="Low complexity" evidence="8">
    <location>
        <begin position="121"/>
        <end position="138"/>
    </location>
</feature>
<evidence type="ECO:0000256" key="8">
    <source>
        <dbReference type="SAM" id="MobiDB-lite"/>
    </source>
</evidence>
<dbReference type="InterPro" id="IPR003607">
    <property type="entry name" value="HD/PDEase_dom"/>
</dbReference>
<dbReference type="SUPFAM" id="SSF55781">
    <property type="entry name" value="GAF domain-like"/>
    <property type="match status" value="2"/>
</dbReference>
<feature type="binding site" evidence="6">
    <location>
        <position position="604"/>
    </location>
    <ligand>
        <name>Zn(2+)</name>
        <dbReference type="ChEBI" id="CHEBI:29105"/>
        <label>1</label>
    </ligand>
</feature>
<feature type="region of interest" description="Disordered" evidence="8">
    <location>
        <begin position="72"/>
        <end position="138"/>
    </location>
</feature>
<dbReference type="InterPro" id="IPR002073">
    <property type="entry name" value="PDEase_catalytic_dom"/>
</dbReference>
<protein>
    <recommendedName>
        <fullName evidence="7">Phosphodiesterase</fullName>
        <ecNumber evidence="7">3.1.4.-</ecNumber>
    </recommendedName>
</protein>
<dbReference type="EC" id="3.1.4.-" evidence="7"/>
<dbReference type="SUPFAM" id="SSF109604">
    <property type="entry name" value="HD-domain/PDEase-like"/>
    <property type="match status" value="1"/>
</dbReference>
<keyword evidence="4 7" id="KW-0378">Hydrolase</keyword>
<evidence type="ECO:0000313" key="11">
    <source>
        <dbReference type="Proteomes" id="UP000440578"/>
    </source>
</evidence>
<evidence type="ECO:0000256" key="4">
    <source>
        <dbReference type="ARBA" id="ARBA00022801"/>
    </source>
</evidence>
<dbReference type="CDD" id="cd00077">
    <property type="entry name" value="HDc"/>
    <property type="match status" value="1"/>
</dbReference>
<name>A0A6A4VJY0_AMPAM</name>
<evidence type="ECO:0000256" key="1">
    <source>
        <dbReference type="ARBA" id="ARBA00007648"/>
    </source>
</evidence>
<feature type="binding site" evidence="6">
    <location>
        <position position="604"/>
    </location>
    <ligand>
        <name>Zn(2+)</name>
        <dbReference type="ChEBI" id="CHEBI:29105"/>
        <label>2</label>
    </ligand>
</feature>
<comment type="cofactor">
    <cofactor evidence="7">
        <name>a divalent metal cation</name>
        <dbReference type="ChEBI" id="CHEBI:60240"/>
    </cofactor>
    <text evidence="7">Binds 2 divalent metal cations per subunit. Site 1 may preferentially bind zinc ions, while site 2 has a preference for magnesium and/or manganese ions.</text>
</comment>
<dbReference type="PANTHER" id="PTHR11347">
    <property type="entry name" value="CYCLIC NUCLEOTIDE PHOSPHODIESTERASE"/>
    <property type="match status" value="1"/>
</dbReference>
<dbReference type="Pfam" id="PF00233">
    <property type="entry name" value="PDEase_I"/>
    <property type="match status" value="1"/>
</dbReference>
<dbReference type="GO" id="GO:0004114">
    <property type="term" value="F:3',5'-cyclic-nucleotide phosphodiesterase activity"/>
    <property type="evidence" value="ECO:0007669"/>
    <property type="project" value="InterPro"/>
</dbReference>
<evidence type="ECO:0000256" key="6">
    <source>
        <dbReference type="PIRSR" id="PIRSR623088-3"/>
    </source>
</evidence>
<dbReference type="GO" id="GO:0046872">
    <property type="term" value="F:metal ion binding"/>
    <property type="evidence" value="ECO:0007669"/>
    <property type="project" value="UniProtKB-KW"/>
</dbReference>
<feature type="binding site" evidence="6">
    <location>
        <position position="567"/>
    </location>
    <ligand>
        <name>Zn(2+)</name>
        <dbReference type="ChEBI" id="CHEBI:29105"/>
        <label>1</label>
    </ligand>
</feature>
<dbReference type="GO" id="GO:0007165">
    <property type="term" value="P:signal transduction"/>
    <property type="evidence" value="ECO:0007669"/>
    <property type="project" value="InterPro"/>
</dbReference>
<comment type="similarity">
    <text evidence="1 7">Belongs to the cyclic nucleotide phosphodiesterase family.</text>
</comment>
<evidence type="ECO:0000256" key="2">
    <source>
        <dbReference type="ARBA" id="ARBA00022535"/>
    </source>
</evidence>
<dbReference type="EMBL" id="VIIS01002015">
    <property type="protein sequence ID" value="KAF0289691.1"/>
    <property type="molecule type" value="Genomic_DNA"/>
</dbReference>
<feature type="binding site" evidence="6">
    <location>
        <position position="603"/>
    </location>
    <ligand>
        <name>Zn(2+)</name>
        <dbReference type="ChEBI" id="CHEBI:29105"/>
        <label>1</label>
    </ligand>
</feature>
<organism evidence="10 11">
    <name type="scientific">Amphibalanus amphitrite</name>
    <name type="common">Striped barnacle</name>
    <name type="synonym">Balanus amphitrite</name>
    <dbReference type="NCBI Taxonomy" id="1232801"/>
    <lineage>
        <taxon>Eukaryota</taxon>
        <taxon>Metazoa</taxon>
        <taxon>Ecdysozoa</taxon>
        <taxon>Arthropoda</taxon>
        <taxon>Crustacea</taxon>
        <taxon>Multicrustacea</taxon>
        <taxon>Cirripedia</taxon>
        <taxon>Thoracica</taxon>
        <taxon>Thoracicalcarea</taxon>
        <taxon>Balanomorpha</taxon>
        <taxon>Balanoidea</taxon>
        <taxon>Balanidae</taxon>
        <taxon>Amphibalaninae</taxon>
        <taxon>Amphibalanus</taxon>
    </lineage>
</organism>
<comment type="caution">
    <text evidence="10">The sequence shown here is derived from an EMBL/GenBank/DDBJ whole genome shotgun (WGS) entry which is preliminary data.</text>
</comment>
<feature type="domain" description="PDEase" evidence="9">
    <location>
        <begin position="475"/>
        <end position="680"/>
    </location>
</feature>
<dbReference type="Gene3D" id="3.30.450.40">
    <property type="match status" value="3"/>
</dbReference>
<keyword evidence="2" id="KW-0140">cGMP</keyword>
<reference evidence="10 11" key="1">
    <citation type="submission" date="2019-07" db="EMBL/GenBank/DDBJ databases">
        <title>Draft genome assembly of a fouling barnacle, Amphibalanus amphitrite (Darwin, 1854): The first reference genome for Thecostraca.</title>
        <authorList>
            <person name="Kim W."/>
        </authorList>
    </citation>
    <scope>NUCLEOTIDE SEQUENCE [LARGE SCALE GENOMIC DNA]</scope>
    <source>
        <strain evidence="10">SNU_AA5</strain>
        <tissue evidence="10">Soma without cirri and trophi</tissue>
    </source>
</reference>
<dbReference type="InterPro" id="IPR023088">
    <property type="entry name" value="PDEase"/>
</dbReference>
<dbReference type="PROSITE" id="PS51845">
    <property type="entry name" value="PDEASE_I_2"/>
    <property type="match status" value="1"/>
</dbReference>
<keyword evidence="11" id="KW-1185">Reference proteome</keyword>
<gene>
    <name evidence="10" type="primary">Pde11</name>
    <name evidence="10" type="ORF">FJT64_012132</name>
</gene>
<dbReference type="InterPro" id="IPR023174">
    <property type="entry name" value="PDEase_CS"/>
</dbReference>
<feature type="compositionally biased region" description="Polar residues" evidence="8">
    <location>
        <begin position="111"/>
        <end position="120"/>
    </location>
</feature>
<dbReference type="Pfam" id="PF01590">
    <property type="entry name" value="GAF"/>
    <property type="match status" value="2"/>
</dbReference>
<feature type="compositionally biased region" description="Basic and acidic residues" evidence="8">
    <location>
        <begin position="96"/>
        <end position="108"/>
    </location>
</feature>
<proteinExistence type="inferred from homology"/>
<dbReference type="InterPro" id="IPR029016">
    <property type="entry name" value="GAF-like_dom_sf"/>
</dbReference>